<dbReference type="InterPro" id="IPR054765">
    <property type="entry name" value="SLBB_dom"/>
</dbReference>
<keyword evidence="12" id="KW-0564">Palmitate</keyword>
<keyword evidence="10" id="KW-0626">Porin</keyword>
<dbReference type="Gene3D" id="3.10.560.10">
    <property type="entry name" value="Outer membrane lipoprotein wza domain like"/>
    <property type="match status" value="1"/>
</dbReference>
<evidence type="ECO:0000259" key="17">
    <source>
        <dbReference type="Pfam" id="PF22461"/>
    </source>
</evidence>
<feature type="domain" description="SLBB" evidence="17">
    <location>
        <begin position="143"/>
        <end position="222"/>
    </location>
</feature>
<reference evidence="18 19" key="1">
    <citation type="submission" date="2016-11" db="EMBL/GenBank/DDBJ databases">
        <title>Trade-off between light-utilization and light-protection in marine flavobacteria.</title>
        <authorList>
            <person name="Kumagai Y."/>
        </authorList>
    </citation>
    <scope>NUCLEOTIDE SEQUENCE [LARGE SCALE GENOMIC DNA]</scope>
    <source>
        <strain evidence="18 19">JCM 17109</strain>
    </source>
</reference>
<dbReference type="EMBL" id="MQUC01000003">
    <property type="protein sequence ID" value="PRP66912.1"/>
    <property type="molecule type" value="Genomic_DNA"/>
</dbReference>
<evidence type="ECO:0000313" key="19">
    <source>
        <dbReference type="Proteomes" id="UP000239532"/>
    </source>
</evidence>
<evidence type="ECO:0000256" key="11">
    <source>
        <dbReference type="ARBA" id="ARBA00023136"/>
    </source>
</evidence>
<organism evidence="18 19">
    <name type="scientific">Nonlabens agnitus</name>
    <dbReference type="NCBI Taxonomy" id="870484"/>
    <lineage>
        <taxon>Bacteria</taxon>
        <taxon>Pseudomonadati</taxon>
        <taxon>Bacteroidota</taxon>
        <taxon>Flavobacteriia</taxon>
        <taxon>Flavobacteriales</taxon>
        <taxon>Flavobacteriaceae</taxon>
        <taxon>Nonlabens</taxon>
    </lineage>
</organism>
<comment type="caution">
    <text evidence="18">The sequence shown here is derived from an EMBL/GenBank/DDBJ whole genome shotgun (WGS) entry which is preliminary data.</text>
</comment>
<evidence type="ECO:0000256" key="13">
    <source>
        <dbReference type="ARBA" id="ARBA00023237"/>
    </source>
</evidence>
<evidence type="ECO:0000259" key="16">
    <source>
        <dbReference type="Pfam" id="PF02563"/>
    </source>
</evidence>
<dbReference type="PANTHER" id="PTHR33619:SF3">
    <property type="entry name" value="POLYSACCHARIDE EXPORT PROTEIN GFCE-RELATED"/>
    <property type="match status" value="1"/>
</dbReference>
<proteinExistence type="inferred from homology"/>
<feature type="domain" description="Polysaccharide export protein N-terminal" evidence="16">
    <location>
        <begin position="40"/>
        <end position="139"/>
    </location>
</feature>
<dbReference type="InterPro" id="IPR003715">
    <property type="entry name" value="Poly_export_N"/>
</dbReference>
<evidence type="ECO:0000256" key="4">
    <source>
        <dbReference type="ARBA" id="ARBA00022452"/>
    </source>
</evidence>
<dbReference type="GO" id="GO:0009279">
    <property type="term" value="C:cell outer membrane"/>
    <property type="evidence" value="ECO:0007669"/>
    <property type="project" value="UniProtKB-SubCell"/>
</dbReference>
<evidence type="ECO:0000256" key="2">
    <source>
        <dbReference type="ARBA" id="ARBA00009450"/>
    </source>
</evidence>
<comment type="similarity">
    <text evidence="2">Belongs to the BexD/CtrA/VexA family.</text>
</comment>
<evidence type="ECO:0000256" key="12">
    <source>
        <dbReference type="ARBA" id="ARBA00023139"/>
    </source>
</evidence>
<dbReference type="AlphaFoldDB" id="A0A2S9WTV8"/>
<accession>A0A2S9WTV8</accession>
<comment type="subcellular location">
    <subcellularLocation>
        <location evidence="1">Cell outer membrane</location>
        <topology evidence="1">Multi-pass membrane protein</topology>
    </subcellularLocation>
</comment>
<dbReference type="GO" id="GO:0006811">
    <property type="term" value="P:monoatomic ion transport"/>
    <property type="evidence" value="ECO:0007669"/>
    <property type="project" value="UniProtKB-KW"/>
</dbReference>
<evidence type="ECO:0000256" key="1">
    <source>
        <dbReference type="ARBA" id="ARBA00004571"/>
    </source>
</evidence>
<keyword evidence="14" id="KW-0449">Lipoprotein</keyword>
<dbReference type="InterPro" id="IPR049712">
    <property type="entry name" value="Poly_export"/>
</dbReference>
<keyword evidence="7 15" id="KW-0732">Signal</keyword>
<evidence type="ECO:0000313" key="18">
    <source>
        <dbReference type="EMBL" id="PRP66912.1"/>
    </source>
</evidence>
<keyword evidence="11" id="KW-0472">Membrane</keyword>
<dbReference type="PROSITE" id="PS51257">
    <property type="entry name" value="PROKAR_LIPOPROTEIN"/>
    <property type="match status" value="1"/>
</dbReference>
<keyword evidence="9" id="KW-0406">Ion transport</keyword>
<keyword evidence="13" id="KW-0998">Cell outer membrane</keyword>
<evidence type="ECO:0000256" key="10">
    <source>
        <dbReference type="ARBA" id="ARBA00023114"/>
    </source>
</evidence>
<sequence>MLRSSSSLLLLICLMLIASCTTKKEVLYFQDIQEKESYTPENYKSIIKNNDRLSIIVSSADMTNASPYNRLIPGITDANDFRVNGQPLLQDYLVDTDGYIILPKLGKYRVAGKSRMTLEEELSNEYRKYITDAVVNVRIANFKITVLGEVQRPGTFTIPDERVTLPQALGLAGDLTIYGKRKDIILLRDRNGIQESHIIDLTKSDVLDSELFYLQQNDVLVVGPNNAQVNGASFNRNNALYVSIASVLLSVIILISR</sequence>
<dbReference type="GO" id="GO:0015288">
    <property type="term" value="F:porin activity"/>
    <property type="evidence" value="ECO:0007669"/>
    <property type="project" value="UniProtKB-KW"/>
</dbReference>
<dbReference type="GO" id="GO:0046930">
    <property type="term" value="C:pore complex"/>
    <property type="evidence" value="ECO:0007669"/>
    <property type="project" value="UniProtKB-KW"/>
</dbReference>
<dbReference type="PANTHER" id="PTHR33619">
    <property type="entry name" value="POLYSACCHARIDE EXPORT PROTEIN GFCE-RELATED"/>
    <property type="match status" value="1"/>
</dbReference>
<dbReference type="Pfam" id="PF22461">
    <property type="entry name" value="SLBB_2"/>
    <property type="match status" value="1"/>
</dbReference>
<keyword evidence="5" id="KW-0762">Sugar transport</keyword>
<dbReference type="GO" id="GO:0015159">
    <property type="term" value="F:polysaccharide transmembrane transporter activity"/>
    <property type="evidence" value="ECO:0007669"/>
    <property type="project" value="InterPro"/>
</dbReference>
<evidence type="ECO:0000256" key="3">
    <source>
        <dbReference type="ARBA" id="ARBA00022448"/>
    </source>
</evidence>
<keyword evidence="3" id="KW-0813">Transport</keyword>
<evidence type="ECO:0000256" key="14">
    <source>
        <dbReference type="ARBA" id="ARBA00023288"/>
    </source>
</evidence>
<evidence type="ECO:0000256" key="5">
    <source>
        <dbReference type="ARBA" id="ARBA00022597"/>
    </source>
</evidence>
<name>A0A2S9WTV8_9FLAO</name>
<evidence type="ECO:0000256" key="9">
    <source>
        <dbReference type="ARBA" id="ARBA00023065"/>
    </source>
</evidence>
<dbReference type="Proteomes" id="UP000239532">
    <property type="component" value="Unassembled WGS sequence"/>
</dbReference>
<keyword evidence="4" id="KW-1134">Transmembrane beta strand</keyword>
<keyword evidence="19" id="KW-1185">Reference proteome</keyword>
<protein>
    <submittedName>
        <fullName evidence="18">Uncharacterized protein</fullName>
    </submittedName>
</protein>
<evidence type="ECO:0000256" key="7">
    <source>
        <dbReference type="ARBA" id="ARBA00022729"/>
    </source>
</evidence>
<evidence type="ECO:0000256" key="15">
    <source>
        <dbReference type="SAM" id="SignalP"/>
    </source>
</evidence>
<evidence type="ECO:0000256" key="8">
    <source>
        <dbReference type="ARBA" id="ARBA00023047"/>
    </source>
</evidence>
<keyword evidence="6" id="KW-0812">Transmembrane</keyword>
<dbReference type="Pfam" id="PF02563">
    <property type="entry name" value="Poly_export"/>
    <property type="match status" value="1"/>
</dbReference>
<gene>
    <name evidence="18" type="ORF">BST86_07270</name>
</gene>
<keyword evidence="8" id="KW-0625">Polysaccharide transport</keyword>
<feature type="signal peptide" evidence="15">
    <location>
        <begin position="1"/>
        <end position="23"/>
    </location>
</feature>
<evidence type="ECO:0000256" key="6">
    <source>
        <dbReference type="ARBA" id="ARBA00022692"/>
    </source>
</evidence>
<feature type="chain" id="PRO_5015717125" evidence="15">
    <location>
        <begin position="24"/>
        <end position="257"/>
    </location>
</feature>